<evidence type="ECO:0000313" key="2">
    <source>
        <dbReference type="EMBL" id="KPA84117.1"/>
    </source>
</evidence>
<dbReference type="AlphaFoldDB" id="A0A0M9G7G4"/>
<keyword evidence="3" id="KW-1185">Reference proteome</keyword>
<dbReference type="EMBL" id="LGTL01000003">
    <property type="protein sequence ID" value="KPA84117.1"/>
    <property type="molecule type" value="Genomic_DNA"/>
</dbReference>
<evidence type="ECO:0000256" key="1">
    <source>
        <dbReference type="SAM" id="Phobius"/>
    </source>
</evidence>
<reference evidence="2 3" key="1">
    <citation type="submission" date="2015-07" db="EMBL/GenBank/DDBJ databases">
        <title>High-quality genome of monoxenous trypanosomatid Leptomonas pyrrhocoris.</title>
        <authorList>
            <person name="Flegontov P."/>
            <person name="Butenko A."/>
            <person name="Firsov S."/>
            <person name="Vlcek C."/>
            <person name="Logacheva M.D."/>
            <person name="Field M."/>
            <person name="Filatov D."/>
            <person name="Flegontova O."/>
            <person name="Gerasimov E."/>
            <person name="Jackson A.P."/>
            <person name="Kelly S."/>
            <person name="Opperdoes F."/>
            <person name="O'Reilly A."/>
            <person name="Votypka J."/>
            <person name="Yurchenko V."/>
            <person name="Lukes J."/>
        </authorList>
    </citation>
    <scope>NUCLEOTIDE SEQUENCE [LARGE SCALE GENOMIC DNA]</scope>
    <source>
        <strain evidence="2">H10</strain>
    </source>
</reference>
<feature type="transmembrane region" description="Helical" evidence="1">
    <location>
        <begin position="77"/>
        <end position="99"/>
    </location>
</feature>
<sequence length="185" mass="20431">MGAQGRSGWGRRLYLWLTTSTRDRRNRIDDVGAPLQAARRERNKVQRVNDVFHAAGMGTSRAASLEGITLQGRGEGLAWSFLLLPACFAVGFFAFISLYHRGERRAQQLAAESAWQRQLGKAADKKAAAIAALRSAQEQSGEMKEAIRACADEDALTTKLASNLEFIKANVKPQPRWGSSDRVDR</sequence>
<evidence type="ECO:0008006" key="4">
    <source>
        <dbReference type="Google" id="ProtNLM"/>
    </source>
</evidence>
<proteinExistence type="predicted"/>
<protein>
    <recommendedName>
        <fullName evidence="4">Transmembrane protein</fullName>
    </recommendedName>
</protein>
<dbReference type="Proteomes" id="UP000037923">
    <property type="component" value="Unassembled WGS sequence"/>
</dbReference>
<dbReference type="RefSeq" id="XP_015662556.1">
    <property type="nucleotide sequence ID" value="XM_015799078.1"/>
</dbReference>
<name>A0A0M9G7G4_LEPPY</name>
<keyword evidence="1" id="KW-0472">Membrane</keyword>
<dbReference type="GeneID" id="26902504"/>
<gene>
    <name evidence="2" type="ORF">ABB37_02209</name>
</gene>
<accession>A0A0M9G7G4</accession>
<dbReference type="OrthoDB" id="264675at2759"/>
<keyword evidence="1" id="KW-1133">Transmembrane helix</keyword>
<keyword evidence="1" id="KW-0812">Transmembrane</keyword>
<dbReference type="VEuPathDB" id="TriTrypDB:LpyrH10_03_3600"/>
<evidence type="ECO:0000313" key="3">
    <source>
        <dbReference type="Proteomes" id="UP000037923"/>
    </source>
</evidence>
<organism evidence="2 3">
    <name type="scientific">Leptomonas pyrrhocoris</name>
    <name type="common">Firebug parasite</name>
    <dbReference type="NCBI Taxonomy" id="157538"/>
    <lineage>
        <taxon>Eukaryota</taxon>
        <taxon>Discoba</taxon>
        <taxon>Euglenozoa</taxon>
        <taxon>Kinetoplastea</taxon>
        <taxon>Metakinetoplastina</taxon>
        <taxon>Trypanosomatida</taxon>
        <taxon>Trypanosomatidae</taxon>
        <taxon>Leishmaniinae</taxon>
        <taxon>Leptomonas</taxon>
    </lineage>
</organism>
<dbReference type="OMA" id="HASGMWH"/>
<comment type="caution">
    <text evidence="2">The sequence shown here is derived from an EMBL/GenBank/DDBJ whole genome shotgun (WGS) entry which is preliminary data.</text>
</comment>